<name>A0A5B7CGQ0_PORTR</name>
<evidence type="ECO:0000313" key="1">
    <source>
        <dbReference type="EMBL" id="MPC07656.1"/>
    </source>
</evidence>
<gene>
    <name evidence="1" type="ORF">E2C01_000220</name>
</gene>
<dbReference type="AlphaFoldDB" id="A0A5B7CGQ0"/>
<evidence type="ECO:0000313" key="2">
    <source>
        <dbReference type="Proteomes" id="UP000324222"/>
    </source>
</evidence>
<reference evidence="1 2" key="1">
    <citation type="submission" date="2019-05" db="EMBL/GenBank/DDBJ databases">
        <title>Another draft genome of Portunus trituberculatus and its Hox gene families provides insights of decapod evolution.</title>
        <authorList>
            <person name="Jeong J.-H."/>
            <person name="Song I."/>
            <person name="Kim S."/>
            <person name="Choi T."/>
            <person name="Kim D."/>
            <person name="Ryu S."/>
            <person name="Kim W."/>
        </authorList>
    </citation>
    <scope>NUCLEOTIDE SEQUENCE [LARGE SCALE GENOMIC DNA]</scope>
    <source>
        <tissue evidence="1">Muscle</tissue>
    </source>
</reference>
<protein>
    <submittedName>
        <fullName evidence="1">Uncharacterized protein</fullName>
    </submittedName>
</protein>
<proteinExistence type="predicted"/>
<dbReference type="EMBL" id="VSRR010000005">
    <property type="protein sequence ID" value="MPC07656.1"/>
    <property type="molecule type" value="Genomic_DNA"/>
</dbReference>
<accession>A0A5B7CGQ0</accession>
<keyword evidence="2" id="KW-1185">Reference proteome</keyword>
<organism evidence="1 2">
    <name type="scientific">Portunus trituberculatus</name>
    <name type="common">Swimming crab</name>
    <name type="synonym">Neptunus trituberculatus</name>
    <dbReference type="NCBI Taxonomy" id="210409"/>
    <lineage>
        <taxon>Eukaryota</taxon>
        <taxon>Metazoa</taxon>
        <taxon>Ecdysozoa</taxon>
        <taxon>Arthropoda</taxon>
        <taxon>Crustacea</taxon>
        <taxon>Multicrustacea</taxon>
        <taxon>Malacostraca</taxon>
        <taxon>Eumalacostraca</taxon>
        <taxon>Eucarida</taxon>
        <taxon>Decapoda</taxon>
        <taxon>Pleocyemata</taxon>
        <taxon>Brachyura</taxon>
        <taxon>Eubrachyura</taxon>
        <taxon>Portunoidea</taxon>
        <taxon>Portunidae</taxon>
        <taxon>Portuninae</taxon>
        <taxon>Portunus</taxon>
    </lineage>
</organism>
<dbReference type="Proteomes" id="UP000324222">
    <property type="component" value="Unassembled WGS sequence"/>
</dbReference>
<sequence length="115" mass="13216">MDASSSRGGAHRYHKAPTSLFWVTTQGYTVMILQQITLLSSLSKCPPLARKYLASRIFCTRWCQTATTFPYARTVLAQKIHSLFFNGGNNSTKRDMRCSALWPLQRHMLRFSHNF</sequence>
<comment type="caution">
    <text evidence="1">The sequence shown here is derived from an EMBL/GenBank/DDBJ whole genome shotgun (WGS) entry which is preliminary data.</text>
</comment>